<dbReference type="Gene3D" id="3.90.1150.10">
    <property type="entry name" value="Aspartate Aminotransferase, domain 1"/>
    <property type="match status" value="1"/>
</dbReference>
<keyword evidence="3" id="KW-0032">Aminotransferase</keyword>
<dbReference type="AlphaFoldDB" id="A0A6P1ZIV0"/>
<evidence type="ECO:0000313" key="5">
    <source>
        <dbReference type="Proteomes" id="UP000503251"/>
    </source>
</evidence>
<reference evidence="3 4" key="1">
    <citation type="submission" date="2018-06" db="EMBL/GenBank/DDBJ databases">
        <title>Complete genome of Desulfovibrio marinus P48SEP.</title>
        <authorList>
            <person name="Crispim J.S."/>
            <person name="Vidigal P.M.P."/>
            <person name="Silva L.C.F."/>
            <person name="Araujo L.C."/>
            <person name="Laguardia C.N."/>
            <person name="Dias R.S."/>
            <person name="Sousa M.P."/>
            <person name="Paula S.O."/>
            <person name="Silva C."/>
        </authorList>
    </citation>
    <scope>NUCLEOTIDE SEQUENCE [LARGE SCALE GENOMIC DNA]</scope>
    <source>
        <strain evidence="3 4">P48SEP</strain>
    </source>
</reference>
<dbReference type="EMBL" id="QMIF01000004">
    <property type="protein sequence ID" value="TVM34597.1"/>
    <property type="molecule type" value="Genomic_DNA"/>
</dbReference>
<evidence type="ECO:0000313" key="3">
    <source>
        <dbReference type="EMBL" id="TVM34597.1"/>
    </source>
</evidence>
<gene>
    <name evidence="3" type="ORF">DQK91_08475</name>
    <name evidence="2" type="ORF">E8L03_00515</name>
</gene>
<evidence type="ECO:0000313" key="2">
    <source>
        <dbReference type="EMBL" id="QJT07489.1"/>
    </source>
</evidence>
<dbReference type="Proteomes" id="UP000434052">
    <property type="component" value="Unassembled WGS sequence"/>
</dbReference>
<dbReference type="SUPFAM" id="SSF53383">
    <property type="entry name" value="PLP-dependent transferases"/>
    <property type="match status" value="1"/>
</dbReference>
<organism evidence="3 4">
    <name type="scientific">Oceanidesulfovibrio marinus</name>
    <dbReference type="NCBI Taxonomy" id="370038"/>
    <lineage>
        <taxon>Bacteria</taxon>
        <taxon>Pseudomonadati</taxon>
        <taxon>Thermodesulfobacteriota</taxon>
        <taxon>Desulfovibrionia</taxon>
        <taxon>Desulfovibrionales</taxon>
        <taxon>Desulfovibrionaceae</taxon>
        <taxon>Oceanidesulfovibrio</taxon>
    </lineage>
</organism>
<dbReference type="Proteomes" id="UP000503251">
    <property type="component" value="Chromosome"/>
</dbReference>
<dbReference type="RefSeq" id="WP_144304918.1">
    <property type="nucleotide sequence ID" value="NZ_CP039543.1"/>
</dbReference>
<dbReference type="InterPro" id="IPR015424">
    <property type="entry name" value="PyrdxlP-dep_Trfase"/>
</dbReference>
<dbReference type="GO" id="GO:0008483">
    <property type="term" value="F:transaminase activity"/>
    <property type="evidence" value="ECO:0007669"/>
    <property type="project" value="UniProtKB-KW"/>
</dbReference>
<reference evidence="2 5" key="2">
    <citation type="submission" date="2019-04" db="EMBL/GenBank/DDBJ databases">
        <title>Isolation and culture of sulfate reducing bacteria from the cold seep of the South China Sea.</title>
        <authorList>
            <person name="Sun C."/>
            <person name="Liu R."/>
        </authorList>
    </citation>
    <scope>NUCLEOTIDE SEQUENCE [LARGE SCALE GENOMIC DNA]</scope>
    <source>
        <strain evidence="2 5">CS1</strain>
    </source>
</reference>
<proteinExistence type="predicted"/>
<dbReference type="EMBL" id="CP039543">
    <property type="protein sequence ID" value="QJT07489.1"/>
    <property type="molecule type" value="Genomic_DNA"/>
</dbReference>
<keyword evidence="5" id="KW-1185">Reference proteome</keyword>
<dbReference type="CDD" id="cd00609">
    <property type="entry name" value="AAT_like"/>
    <property type="match status" value="1"/>
</dbReference>
<dbReference type="InterPro" id="IPR015422">
    <property type="entry name" value="PyrdxlP-dep_Trfase_small"/>
</dbReference>
<dbReference type="InterPro" id="IPR004839">
    <property type="entry name" value="Aminotransferase_I/II_large"/>
</dbReference>
<feature type="domain" description="Aminotransferase class I/classII large" evidence="1">
    <location>
        <begin position="46"/>
        <end position="358"/>
    </location>
</feature>
<sequence length="381" mass="41598">MRPSPFALERFFAEHEFTAPHLLCCSDCESVRVEDLTSASPDGLQGLLDLSLRYGDSHGEPGLREAIARLYTTIEARNVLVFTGAEEAIYAFVHGVLNPGDHVIATTPCYQSFTELPTAAGCRLTPWPMLPENCFAPDPDLPAREFTDATRAVLVNFPHNPTGYLPPVEFFTDLAASCADRGAILFSDEVYRFLEYNTANRLPAACDISKSAVSLGVLSKSFGLPGLRVGWVATHNEKVLKQMAAMKDYLSICGSRPSEYLAQLALASQERLIARNRRIIVENLALLTSLFKRRDDLFAWTLPAAGPLVFPSIISSRFGGGTPPDSEVFADRLLKEAGVLVAPGSLFGMPGPHFRVGVGRLDMRPALARMEAWVDTAVPPE</sequence>
<dbReference type="Pfam" id="PF00155">
    <property type="entry name" value="Aminotran_1_2"/>
    <property type="match status" value="1"/>
</dbReference>
<dbReference type="PANTHER" id="PTHR43510">
    <property type="entry name" value="AMINOTRANSFERASE FUNCTION, HYPOTHETICAL (EUROFUNG)"/>
    <property type="match status" value="1"/>
</dbReference>
<dbReference type="OrthoDB" id="9804474at2"/>
<keyword evidence="3" id="KW-0808">Transferase</keyword>
<evidence type="ECO:0000259" key="1">
    <source>
        <dbReference type="Pfam" id="PF00155"/>
    </source>
</evidence>
<dbReference type="GO" id="GO:0030170">
    <property type="term" value="F:pyridoxal phosphate binding"/>
    <property type="evidence" value="ECO:0007669"/>
    <property type="project" value="InterPro"/>
</dbReference>
<dbReference type="InterPro" id="IPR015421">
    <property type="entry name" value="PyrdxlP-dep_Trfase_major"/>
</dbReference>
<name>A0A6P1ZIV0_9BACT</name>
<protein>
    <submittedName>
        <fullName evidence="3">Pyridoxal phosphate-dependent aminotransferase</fullName>
    </submittedName>
</protein>
<accession>A0A6P1ZIV0</accession>
<evidence type="ECO:0000313" key="4">
    <source>
        <dbReference type="Proteomes" id="UP000434052"/>
    </source>
</evidence>
<dbReference type="Gene3D" id="3.40.640.10">
    <property type="entry name" value="Type I PLP-dependent aspartate aminotransferase-like (Major domain)"/>
    <property type="match status" value="1"/>
</dbReference>
<dbReference type="PANTHER" id="PTHR43510:SF1">
    <property type="entry name" value="AMINOTRANSFERASE FUNCTION, HYPOTHETICAL (EUROFUNG)"/>
    <property type="match status" value="1"/>
</dbReference>